<evidence type="ECO:0000313" key="1">
    <source>
        <dbReference type="EMBL" id="KIN94662.1"/>
    </source>
</evidence>
<dbReference type="OrthoDB" id="3046524at2759"/>
<name>A0A0C3IC67_PISTI</name>
<gene>
    <name evidence="1" type="ORF">M404DRAFT_167671</name>
</gene>
<dbReference type="AlphaFoldDB" id="A0A0C3IC67"/>
<dbReference type="InParanoid" id="A0A0C3IC67"/>
<dbReference type="Proteomes" id="UP000054217">
    <property type="component" value="Unassembled WGS sequence"/>
</dbReference>
<reference evidence="1 2" key="1">
    <citation type="submission" date="2014-04" db="EMBL/GenBank/DDBJ databases">
        <authorList>
            <consortium name="DOE Joint Genome Institute"/>
            <person name="Kuo A."/>
            <person name="Kohler A."/>
            <person name="Costa M.D."/>
            <person name="Nagy L.G."/>
            <person name="Floudas D."/>
            <person name="Copeland A."/>
            <person name="Barry K.W."/>
            <person name="Cichocki N."/>
            <person name="Veneault-Fourrey C."/>
            <person name="LaButti K."/>
            <person name="Lindquist E.A."/>
            <person name="Lipzen A."/>
            <person name="Lundell T."/>
            <person name="Morin E."/>
            <person name="Murat C."/>
            <person name="Sun H."/>
            <person name="Tunlid A."/>
            <person name="Henrissat B."/>
            <person name="Grigoriev I.V."/>
            <person name="Hibbett D.S."/>
            <person name="Martin F."/>
            <person name="Nordberg H.P."/>
            <person name="Cantor M.N."/>
            <person name="Hua S.X."/>
        </authorList>
    </citation>
    <scope>NUCLEOTIDE SEQUENCE [LARGE SCALE GENOMIC DNA]</scope>
    <source>
        <strain evidence="1 2">Marx 270</strain>
    </source>
</reference>
<organism evidence="1 2">
    <name type="scientific">Pisolithus tinctorius Marx 270</name>
    <dbReference type="NCBI Taxonomy" id="870435"/>
    <lineage>
        <taxon>Eukaryota</taxon>
        <taxon>Fungi</taxon>
        <taxon>Dikarya</taxon>
        <taxon>Basidiomycota</taxon>
        <taxon>Agaricomycotina</taxon>
        <taxon>Agaricomycetes</taxon>
        <taxon>Agaricomycetidae</taxon>
        <taxon>Boletales</taxon>
        <taxon>Sclerodermatineae</taxon>
        <taxon>Pisolithaceae</taxon>
        <taxon>Pisolithus</taxon>
    </lineage>
</organism>
<accession>A0A0C3IC67</accession>
<proteinExistence type="predicted"/>
<keyword evidence="2" id="KW-1185">Reference proteome</keyword>
<protein>
    <submittedName>
        <fullName evidence="1">Uncharacterized protein</fullName>
    </submittedName>
</protein>
<sequence length="185" mass="20946">MAFFREVPRSPLAGKLSQWYDNVQIVKDKMVVKVSEAEERLNIFDLARLRPITDGLDFFLQHCEASRGKVEAKVFDQVQVELTFLWLCIKAVKPKLVEDFLDMLLMGFLISRVDSHTDIQHVHKDGIHKVLEGSWGIGEAEGHYQPLIGSILSLKGSLPFITQGNLDKMVSMPKINLSIDLGLAW</sequence>
<dbReference type="HOGENOM" id="CLU_090544_1_1_1"/>
<evidence type="ECO:0000313" key="2">
    <source>
        <dbReference type="Proteomes" id="UP000054217"/>
    </source>
</evidence>
<dbReference type="EMBL" id="KN832090">
    <property type="protein sequence ID" value="KIN94662.1"/>
    <property type="molecule type" value="Genomic_DNA"/>
</dbReference>
<reference evidence="2" key="2">
    <citation type="submission" date="2015-01" db="EMBL/GenBank/DDBJ databases">
        <title>Evolutionary Origins and Diversification of the Mycorrhizal Mutualists.</title>
        <authorList>
            <consortium name="DOE Joint Genome Institute"/>
            <consortium name="Mycorrhizal Genomics Consortium"/>
            <person name="Kohler A."/>
            <person name="Kuo A."/>
            <person name="Nagy L.G."/>
            <person name="Floudas D."/>
            <person name="Copeland A."/>
            <person name="Barry K.W."/>
            <person name="Cichocki N."/>
            <person name="Veneault-Fourrey C."/>
            <person name="LaButti K."/>
            <person name="Lindquist E.A."/>
            <person name="Lipzen A."/>
            <person name="Lundell T."/>
            <person name="Morin E."/>
            <person name="Murat C."/>
            <person name="Riley R."/>
            <person name="Ohm R."/>
            <person name="Sun H."/>
            <person name="Tunlid A."/>
            <person name="Henrissat B."/>
            <person name="Grigoriev I.V."/>
            <person name="Hibbett D.S."/>
            <person name="Martin F."/>
        </authorList>
    </citation>
    <scope>NUCLEOTIDE SEQUENCE [LARGE SCALE GENOMIC DNA]</scope>
    <source>
        <strain evidence="2">Marx 270</strain>
    </source>
</reference>